<dbReference type="Proteomes" id="UP000033067">
    <property type="component" value="Chromosome"/>
</dbReference>
<dbReference type="OrthoDB" id="5637at2"/>
<dbReference type="Gene3D" id="3.90.640.20">
    <property type="entry name" value="Heat-shock cognate protein, ATPase"/>
    <property type="match status" value="1"/>
</dbReference>
<feature type="chain" id="PRO_5002415822" description="DUF3298 domain-containing protein" evidence="1">
    <location>
        <begin position="22"/>
        <end position="277"/>
    </location>
</feature>
<name>A0A0E3Z3I3_9GAMM</name>
<proteinExistence type="predicted"/>
<dbReference type="PATRIC" id="fig|314722.6.peg.95"/>
<dbReference type="InterPro" id="IPR037126">
    <property type="entry name" value="PdaC/RsiV-like_sf"/>
</dbReference>
<dbReference type="AlphaFoldDB" id="A0A0E3Z3I3"/>
<evidence type="ECO:0000313" key="3">
    <source>
        <dbReference type="Proteomes" id="UP000033067"/>
    </source>
</evidence>
<dbReference type="EMBL" id="CP011144">
    <property type="protein sequence ID" value="AKC88087.1"/>
    <property type="molecule type" value="Genomic_DNA"/>
</dbReference>
<evidence type="ECO:0000256" key="1">
    <source>
        <dbReference type="SAM" id="SignalP"/>
    </source>
</evidence>
<sequence>MTPTTRMVAAGLLLVALAACRRDEAQAPGAPAGPPAADDAAVPAVPAADAPVALADVIETDPRYVVGISYPPGAADDPGLAQALHGYAEAARGELMQAVAGLDGNPTAPYELSLGFRETLRSADVVAVAADGSLYTGGAHGQPLVARFVWLPRQQRMLTAQDLLASPEDWRPVADYVAEQLGAAAHTRAADEALEPADRQRLLAMALKTIAEGTAPRPENFAQFEPVRSADGRIAALRFVFPPYQVGPYADGVQSVVVPAAVLRPYLAQDIRGLFAE</sequence>
<evidence type="ECO:0008006" key="4">
    <source>
        <dbReference type="Google" id="ProtNLM"/>
    </source>
</evidence>
<keyword evidence="1" id="KW-0732">Signal</keyword>
<dbReference type="KEGG" id="psuw:WQ53_00445"/>
<dbReference type="PROSITE" id="PS51257">
    <property type="entry name" value="PROKAR_LIPOPROTEIN"/>
    <property type="match status" value="1"/>
</dbReference>
<organism evidence="2 3">
    <name type="scientific">Pseudoxanthomonas suwonensis</name>
    <dbReference type="NCBI Taxonomy" id="314722"/>
    <lineage>
        <taxon>Bacteria</taxon>
        <taxon>Pseudomonadati</taxon>
        <taxon>Pseudomonadota</taxon>
        <taxon>Gammaproteobacteria</taxon>
        <taxon>Lysobacterales</taxon>
        <taxon>Lysobacteraceae</taxon>
        <taxon>Pseudoxanthomonas</taxon>
    </lineage>
</organism>
<accession>A0A0E3Z3I3</accession>
<reference evidence="2 3" key="1">
    <citation type="journal article" date="2015" name="Genome Announc.">
        <title>Complete Genome Sequence of Pseudoxanthomonas suwonensis Strain J1, a Cellulose-Degrading Bacterium Isolated from Leaf- and Wood-Enriched Soil.</title>
        <authorList>
            <person name="Hou L."/>
            <person name="Jiang J."/>
            <person name="Xu Z."/>
            <person name="Zhou Y."/>
            <person name="Leung F.C."/>
        </authorList>
    </citation>
    <scope>NUCLEOTIDE SEQUENCE [LARGE SCALE GENOMIC DNA]</scope>
    <source>
        <strain evidence="2 3">J1</strain>
    </source>
</reference>
<protein>
    <recommendedName>
        <fullName evidence="4">DUF3298 domain-containing protein</fullName>
    </recommendedName>
</protein>
<feature type="signal peptide" evidence="1">
    <location>
        <begin position="1"/>
        <end position="21"/>
    </location>
</feature>
<evidence type="ECO:0000313" key="2">
    <source>
        <dbReference type="EMBL" id="AKC88087.1"/>
    </source>
</evidence>
<gene>
    <name evidence="2" type="ORF">WQ53_00445</name>
</gene>
<keyword evidence="3" id="KW-1185">Reference proteome</keyword>